<proteinExistence type="predicted"/>
<name>A4X8F1_SALTO</name>
<gene>
    <name evidence="2" type="ordered locus">Strop_2707</name>
</gene>
<organism evidence="2 3">
    <name type="scientific">Salinispora tropica (strain ATCC BAA-916 / DSM 44818 / JCM 13857 / NBRC 105044 / CNB-440)</name>
    <dbReference type="NCBI Taxonomy" id="369723"/>
    <lineage>
        <taxon>Bacteria</taxon>
        <taxon>Bacillati</taxon>
        <taxon>Actinomycetota</taxon>
        <taxon>Actinomycetes</taxon>
        <taxon>Micromonosporales</taxon>
        <taxon>Micromonosporaceae</taxon>
        <taxon>Salinispora</taxon>
    </lineage>
</organism>
<dbReference type="EMBL" id="CP000667">
    <property type="protein sequence ID" value="ABP55151.1"/>
    <property type="molecule type" value="Genomic_DNA"/>
</dbReference>
<evidence type="ECO:0000313" key="2">
    <source>
        <dbReference type="EMBL" id="ABP55151.1"/>
    </source>
</evidence>
<dbReference type="Proteomes" id="UP000000235">
    <property type="component" value="Chromosome"/>
</dbReference>
<accession>A4X8F1</accession>
<dbReference type="AlphaFoldDB" id="A4X8F1"/>
<reference evidence="3" key="1">
    <citation type="journal article" date="2007" name="Proc. Natl. Acad. Sci. U.S.A.">
        <title>Genome sequencing reveals complex secondary metabolome in the marine actinomycete Salinispora tropica.</title>
        <authorList>
            <person name="Udwary D.W."/>
            <person name="Zeigler L."/>
            <person name="Asolkar R.N."/>
            <person name="Singan V."/>
            <person name="Lapidus A."/>
            <person name="Fenical W."/>
            <person name="Jensen P.R."/>
            <person name="Moore B.S."/>
        </authorList>
    </citation>
    <scope>NUCLEOTIDE SEQUENCE [LARGE SCALE GENOMIC DNA]</scope>
    <source>
        <strain evidence="3">ATCC BAA-916 / DSM 44818 / CNB-440</strain>
    </source>
</reference>
<keyword evidence="3" id="KW-1185">Reference proteome</keyword>
<evidence type="ECO:0000256" key="1">
    <source>
        <dbReference type="SAM" id="MobiDB-lite"/>
    </source>
</evidence>
<protein>
    <submittedName>
        <fullName evidence="2">Uncharacterized protein</fullName>
    </submittedName>
</protein>
<dbReference type="KEGG" id="stp:Strop_2707"/>
<feature type="region of interest" description="Disordered" evidence="1">
    <location>
        <begin position="1"/>
        <end position="85"/>
    </location>
</feature>
<sequence length="203" mass="21435">MPTLRDGTPTPSSILASEINNANPAHCGGGTDDQVVNQFRPGADPRQTSTRPSTARPSPPAPSTRPSGNTRSPGHPAGTRCVDQHPFGTTQDLVELTELLPADMLGLVAGRSPVTAYARARDPLAVRNSQTPQRPLSRSGSPSAVNSAESRQMSRVDLPPNSATCISVMACSVFSSARSRSARAEARRCGQTSGHAWWTPRSQ</sequence>
<evidence type="ECO:0000313" key="3">
    <source>
        <dbReference type="Proteomes" id="UP000000235"/>
    </source>
</evidence>
<dbReference type="HOGENOM" id="CLU_1348135_0_0_11"/>
<feature type="region of interest" description="Disordered" evidence="1">
    <location>
        <begin position="121"/>
        <end position="156"/>
    </location>
</feature>
<feature type="compositionally biased region" description="Polar residues" evidence="1">
    <location>
        <begin position="127"/>
        <end position="153"/>
    </location>
</feature>
<feature type="compositionally biased region" description="Low complexity" evidence="1">
    <location>
        <begin position="45"/>
        <end position="56"/>
    </location>
</feature>
<feature type="compositionally biased region" description="Polar residues" evidence="1">
    <location>
        <begin position="9"/>
        <end position="23"/>
    </location>
</feature>